<dbReference type="Proteomes" id="UP001642464">
    <property type="component" value="Unassembled WGS sequence"/>
</dbReference>
<gene>
    <name evidence="2" type="ORF">SCF082_LOCUS20661</name>
</gene>
<feature type="compositionally biased region" description="Basic and acidic residues" evidence="1">
    <location>
        <begin position="433"/>
        <end position="450"/>
    </location>
</feature>
<feature type="region of interest" description="Disordered" evidence="1">
    <location>
        <begin position="532"/>
        <end position="588"/>
    </location>
</feature>
<keyword evidence="3" id="KW-1185">Reference proteome</keyword>
<evidence type="ECO:0000313" key="2">
    <source>
        <dbReference type="EMBL" id="CAK9033839.1"/>
    </source>
</evidence>
<protein>
    <recommendedName>
        <fullName evidence="4">EF-hand domain-containing protein</fullName>
    </recommendedName>
</protein>
<evidence type="ECO:0000256" key="1">
    <source>
        <dbReference type="SAM" id="MobiDB-lite"/>
    </source>
</evidence>
<dbReference type="EMBL" id="CAXAMM010014470">
    <property type="protein sequence ID" value="CAK9033839.1"/>
    <property type="molecule type" value="Genomic_DNA"/>
</dbReference>
<feature type="compositionally biased region" description="Basic and acidic residues" evidence="1">
    <location>
        <begin position="567"/>
        <end position="580"/>
    </location>
</feature>
<name>A0ABP0L3X7_9DINO</name>
<evidence type="ECO:0008006" key="4">
    <source>
        <dbReference type="Google" id="ProtNLM"/>
    </source>
</evidence>
<proteinExistence type="predicted"/>
<reference evidence="2 3" key="1">
    <citation type="submission" date="2024-02" db="EMBL/GenBank/DDBJ databases">
        <authorList>
            <person name="Chen Y."/>
            <person name="Shah S."/>
            <person name="Dougan E. K."/>
            <person name="Thang M."/>
            <person name="Chan C."/>
        </authorList>
    </citation>
    <scope>NUCLEOTIDE SEQUENCE [LARGE SCALE GENOMIC DNA]</scope>
</reference>
<accession>A0ABP0L3X7</accession>
<sequence>MTQAVSPCASEPPSPSEREKRTQRLQSIGSSWEPGSPCSLGNDEVKRREALLKAQAAKAAQLQRQQEIRVGEEWSEFLKLPTNRTPEVMMNFWEEVKIRLLKRFGSLHLAIGGEALSFVKFCEILRVIHFPLHQSTCRHIFGQVCGGHREMPIDAFKTLLMERTIHSMRFVLEGWNGKQARVRSHIRTFIRRLAEVDERQQEQAVDRFQRKLNAEFIHFFWQLLLRRSRLSTSQPDDVFITQTSLLRSLLDPDANSIFQDHEVLYMLRIFEQMKFRFDREGGDKGGRERERGLPMSYYLTGLTLVSMIPTKIEKLELIFQAFDMDADHCLLYKQIFELCHCVSVLKVMVEESARGSSDERFQAELSQQEGQRSYECIRWHLQRRGVPGDIVSFPELRAAWETQPSLQALLPGWVQIRWASQALPGEDFSLEGQPREKSRSAPGGEDKLDKCDRRGLVGQENNMSFFLFLFQLCIVLHIHFVFRFSRGPKSESSIFRSVLTTKFSKSLRDLGNRRLAELTRDFEARRRLSDKDLKKAKGAKGEEETKAKVAKAKDIARAQSAPSMTREASRKDGRDGREGDVASLPPQRWGQAAGNRFRIYAVAKTGPDRQVPSRRRPDPGQVLPYKCKLCFRMHKLCPGHDVLQ</sequence>
<organism evidence="2 3">
    <name type="scientific">Durusdinium trenchii</name>
    <dbReference type="NCBI Taxonomy" id="1381693"/>
    <lineage>
        <taxon>Eukaryota</taxon>
        <taxon>Sar</taxon>
        <taxon>Alveolata</taxon>
        <taxon>Dinophyceae</taxon>
        <taxon>Suessiales</taxon>
        <taxon>Symbiodiniaceae</taxon>
        <taxon>Durusdinium</taxon>
    </lineage>
</organism>
<comment type="caution">
    <text evidence="2">The sequence shown here is derived from an EMBL/GenBank/DDBJ whole genome shotgun (WGS) entry which is preliminary data.</text>
</comment>
<evidence type="ECO:0000313" key="3">
    <source>
        <dbReference type="Proteomes" id="UP001642464"/>
    </source>
</evidence>
<feature type="region of interest" description="Disordered" evidence="1">
    <location>
        <begin position="427"/>
        <end position="450"/>
    </location>
</feature>
<feature type="region of interest" description="Disordered" evidence="1">
    <location>
        <begin position="1"/>
        <end position="39"/>
    </location>
</feature>
<feature type="compositionally biased region" description="Basic and acidic residues" evidence="1">
    <location>
        <begin position="532"/>
        <end position="556"/>
    </location>
</feature>